<sequence>MMKRFLLFLMLSTTLFAITGYVRFSEVSVCMDNCSIYYLEDENGEFLSWITYLDSIEILDNYNDRFVDIEGDTVQCVECEAIDITSIMLSYECQTPVNCFVDPCVVSECTSFPAAECIPNYCGGCWADYYLNGELINCNQTLLCDEGYTEINGHCFYDNDLAILQNMIDNSYESGIDLDCEDWDDYCGSPNPYMDDPDSWFWKIIDGQEYYFSDGDSIVEPLELGIQEWENGRLTSIMCGAYIYCQLSGPIPENINELTEIEQLRLEYNYFSGYIPESICDLNINYEDNLSFDLTGNLICPPYPSCIEDYIGEQDTVNCEQVSIIDEALPITYKLHNAYPNPFNPVTTLRYDLPEQSTVNIIIYNMLGREVKTLINQTQDAGYRSVLWDATNNYGKPVSAGIYLYQIQAGEYISTKKMVLLK</sequence>
<dbReference type="InterPro" id="IPR025965">
    <property type="entry name" value="FlgD/Vpr_Ig-like"/>
</dbReference>
<name>A0A382G2J9_9ZZZZ</name>
<reference evidence="2" key="1">
    <citation type="submission" date="2018-05" db="EMBL/GenBank/DDBJ databases">
        <authorList>
            <person name="Lanie J.A."/>
            <person name="Ng W.-L."/>
            <person name="Kazmierczak K.M."/>
            <person name="Andrzejewski T.M."/>
            <person name="Davidsen T.M."/>
            <person name="Wayne K.J."/>
            <person name="Tettelin H."/>
            <person name="Glass J.I."/>
            <person name="Rusch D."/>
            <person name="Podicherti R."/>
            <person name="Tsui H.-C.T."/>
            <person name="Winkler M.E."/>
        </authorList>
    </citation>
    <scope>NUCLEOTIDE SEQUENCE</scope>
</reference>
<dbReference type="Gene3D" id="3.80.10.10">
    <property type="entry name" value="Ribonuclease Inhibitor"/>
    <property type="match status" value="1"/>
</dbReference>
<evidence type="ECO:0000313" key="2">
    <source>
        <dbReference type="EMBL" id="SVB69102.1"/>
    </source>
</evidence>
<accession>A0A382G2J9</accession>
<organism evidence="2">
    <name type="scientific">marine metagenome</name>
    <dbReference type="NCBI Taxonomy" id="408172"/>
    <lineage>
        <taxon>unclassified sequences</taxon>
        <taxon>metagenomes</taxon>
        <taxon>ecological metagenomes</taxon>
    </lineage>
</organism>
<gene>
    <name evidence="2" type="ORF">METZ01_LOCUS221956</name>
</gene>
<dbReference type="NCBIfam" id="TIGR04183">
    <property type="entry name" value="Por_Secre_tail"/>
    <property type="match status" value="1"/>
</dbReference>
<dbReference type="AlphaFoldDB" id="A0A382G2J9"/>
<feature type="domain" description="FlgD/Vpr Ig-like" evidence="1">
    <location>
        <begin position="348"/>
        <end position="409"/>
    </location>
</feature>
<proteinExistence type="predicted"/>
<dbReference type="Gene3D" id="2.60.40.4070">
    <property type="match status" value="1"/>
</dbReference>
<dbReference type="InterPro" id="IPR026444">
    <property type="entry name" value="Secre_tail"/>
</dbReference>
<evidence type="ECO:0000259" key="1">
    <source>
        <dbReference type="Pfam" id="PF13860"/>
    </source>
</evidence>
<dbReference type="InterPro" id="IPR032675">
    <property type="entry name" value="LRR_dom_sf"/>
</dbReference>
<dbReference type="EMBL" id="UINC01053051">
    <property type="protein sequence ID" value="SVB69102.1"/>
    <property type="molecule type" value="Genomic_DNA"/>
</dbReference>
<protein>
    <recommendedName>
        <fullName evidence="1">FlgD/Vpr Ig-like domain-containing protein</fullName>
    </recommendedName>
</protein>
<dbReference type="Pfam" id="PF13860">
    <property type="entry name" value="FlgD_ig"/>
    <property type="match status" value="1"/>
</dbReference>